<dbReference type="GO" id="GO:0008299">
    <property type="term" value="P:isoprenoid biosynthetic process"/>
    <property type="evidence" value="ECO:0007669"/>
    <property type="project" value="InterPro"/>
</dbReference>
<dbReference type="Pfam" id="PF00348">
    <property type="entry name" value="polyprenyl_synt"/>
    <property type="match status" value="1"/>
</dbReference>
<dbReference type="SUPFAM" id="SSF48576">
    <property type="entry name" value="Terpenoid synthases"/>
    <property type="match status" value="1"/>
</dbReference>
<evidence type="ECO:0000256" key="1">
    <source>
        <dbReference type="RuleBase" id="RU004466"/>
    </source>
</evidence>
<dbReference type="CDD" id="cd00867">
    <property type="entry name" value="Trans_IPPS"/>
    <property type="match status" value="1"/>
</dbReference>
<evidence type="ECO:0008006" key="4">
    <source>
        <dbReference type="Google" id="ProtNLM"/>
    </source>
</evidence>
<gene>
    <name evidence="2" type="ORF">JP09_003705</name>
</gene>
<dbReference type="Proteomes" id="UP000235653">
    <property type="component" value="Unassembled WGS sequence"/>
</dbReference>
<keyword evidence="1" id="KW-0808">Transferase</keyword>
<organism evidence="2 3">
    <name type="scientific">Dehalogenimonas etheniformans</name>
    <dbReference type="NCBI Taxonomy" id="1536648"/>
    <lineage>
        <taxon>Bacteria</taxon>
        <taxon>Bacillati</taxon>
        <taxon>Chloroflexota</taxon>
        <taxon>Dehalococcoidia</taxon>
        <taxon>Dehalococcoidales</taxon>
        <taxon>Dehalococcoidaceae</taxon>
        <taxon>Dehalogenimonas</taxon>
    </lineage>
</organism>
<dbReference type="OrthoDB" id="160295at2"/>
<dbReference type="AlphaFoldDB" id="A0A2P5P9M5"/>
<dbReference type="PANTHER" id="PTHR12001:SF86">
    <property type="entry name" value="GERANYLGERANYL DIPHOSPHATE SYNTHASE"/>
    <property type="match status" value="1"/>
</dbReference>
<dbReference type="InterPro" id="IPR000092">
    <property type="entry name" value="Polyprenyl_synt"/>
</dbReference>
<proteinExistence type="inferred from homology"/>
<protein>
    <recommendedName>
        <fullName evidence="4">Polyprenyl synthetase family protein</fullName>
    </recommendedName>
</protein>
<sequence length="317" mass="34959">MSSKLEKQKQLLNEELEEILTPLCNTTDLFELIRNILMVEGRDPTSTNSQKPWPLLPLVVADSISGNCEHVVPAAAAIQLLMAAGDVFDDIEDSDVSDSISSKYGTAIAANTGTTLLILAEKALTRLNNRGINNETTLRVIEKINSFFTNACIGQHLDLSLARSVLNEGQYLDIVKLKSASQIECCCHAGAALSTIDNMVVDLFSVFGQNLGIMAQFSNDIVGVITKKDIIRRKPTLPMFFGFSHSDDKSRSILEKAFNPSCLNEVSTDQVKNVLFSSGGIQYTSLKMSFHRELAKETHYALEHRGISVRQLMEFLN</sequence>
<comment type="similarity">
    <text evidence="1">Belongs to the FPP/GGPP synthase family.</text>
</comment>
<dbReference type="InterPro" id="IPR008949">
    <property type="entry name" value="Isoprenoid_synthase_dom_sf"/>
</dbReference>
<dbReference type="PANTHER" id="PTHR12001">
    <property type="entry name" value="GERANYLGERANYL PYROPHOSPHATE SYNTHASE"/>
    <property type="match status" value="1"/>
</dbReference>
<dbReference type="EMBL" id="JQAN02000006">
    <property type="protein sequence ID" value="PPD58975.1"/>
    <property type="molecule type" value="Genomic_DNA"/>
</dbReference>
<evidence type="ECO:0000313" key="3">
    <source>
        <dbReference type="Proteomes" id="UP000235653"/>
    </source>
</evidence>
<dbReference type="Gene3D" id="1.10.600.10">
    <property type="entry name" value="Farnesyl Diphosphate Synthase"/>
    <property type="match status" value="1"/>
</dbReference>
<keyword evidence="3" id="KW-1185">Reference proteome</keyword>
<reference evidence="2 3" key="1">
    <citation type="journal article" date="2017" name="ISME J.">
        <title>Grape pomace compost harbors organohalide-respiring Dehalogenimonas species with novel reductive dehalogenase genes.</title>
        <authorList>
            <person name="Yang Y."/>
            <person name="Higgins S.A."/>
            <person name="Yan J."/>
            <person name="Simsir B."/>
            <person name="Chourey K."/>
            <person name="Iyer R."/>
            <person name="Hettich R.L."/>
            <person name="Baldwin B."/>
            <person name="Ogles D.M."/>
            <person name="Loffler F.E."/>
        </authorList>
    </citation>
    <scope>NUCLEOTIDE SEQUENCE [LARGE SCALE GENOMIC DNA]</scope>
    <source>
        <strain evidence="2 3">GP</strain>
    </source>
</reference>
<evidence type="ECO:0000313" key="2">
    <source>
        <dbReference type="EMBL" id="PPD58975.1"/>
    </source>
</evidence>
<name>A0A2P5P9M5_9CHLR</name>
<dbReference type="GO" id="GO:0004659">
    <property type="term" value="F:prenyltransferase activity"/>
    <property type="evidence" value="ECO:0007669"/>
    <property type="project" value="InterPro"/>
</dbReference>
<comment type="caution">
    <text evidence="2">The sequence shown here is derived from an EMBL/GenBank/DDBJ whole genome shotgun (WGS) entry which is preliminary data.</text>
</comment>
<accession>A0A2P5P9M5</accession>